<dbReference type="Pfam" id="PF01619">
    <property type="entry name" value="Pro_dh"/>
    <property type="match status" value="1"/>
</dbReference>
<keyword evidence="7" id="KW-0560">Oxidoreductase</keyword>
<sequence>MATAQTFRRVLLGVAGNPAVTRLATRHGLSLGARRFVAGETLEEGIAAVRALRARGMLATLDFLGEKVAGLADAAEAASMYRRMVQALASAGLEPNVSLKLSQLGLTIDRASCEQNVRGVVEAAAQAGGFVRIDMEESALVDATLEVYRTLARQFPEQVGIVLQAYLYRTRQDLERLLPVGLNVRLCKGAYSEPPSVAFPKKRDVDESFLRLLRTSLARARFTAVATHDERIIRAALELSRELNAEGRYEFQMLYGVKPRLAQRLVAEGHRLRIYVPFGTHWYPYFIRRLAERPANLAFVVRGLWS</sequence>
<keyword evidence="5" id="KW-0547">Nucleotide-binding</keyword>
<dbReference type="PIRSF" id="PIRSF000196">
    <property type="entry name" value="Pro_dehydrog"/>
    <property type="match status" value="1"/>
</dbReference>
<evidence type="ECO:0000313" key="12">
    <source>
        <dbReference type="Proteomes" id="UP001332192"/>
    </source>
</evidence>
<evidence type="ECO:0000313" key="11">
    <source>
        <dbReference type="EMBL" id="WRP17055.1"/>
    </source>
</evidence>
<dbReference type="Proteomes" id="UP001332192">
    <property type="component" value="Chromosome"/>
</dbReference>
<dbReference type="EC" id="1.5.5.2" evidence="3"/>
<evidence type="ECO:0000256" key="8">
    <source>
        <dbReference type="ARBA" id="ARBA00023062"/>
    </source>
</evidence>
<organism evidence="11 12">
    <name type="scientific">Carboxydichorda subterranea</name>
    <dbReference type="NCBI Taxonomy" id="3109565"/>
    <lineage>
        <taxon>Bacteria</taxon>
        <taxon>Bacillati</taxon>
        <taxon>Bacillota</taxon>
        <taxon>Limnochordia</taxon>
        <taxon>Limnochordales</taxon>
        <taxon>Geochordaceae</taxon>
        <taxon>Carboxydichorda</taxon>
    </lineage>
</organism>
<dbReference type="InterPro" id="IPR002872">
    <property type="entry name" value="Proline_DH_dom"/>
</dbReference>
<keyword evidence="8" id="KW-0642">Proline metabolism</keyword>
<evidence type="ECO:0000259" key="10">
    <source>
        <dbReference type="Pfam" id="PF01619"/>
    </source>
</evidence>
<comment type="pathway">
    <text evidence="2">Amino-acid degradation; L-proline degradation into L-glutamate; L-glutamate from L-proline: step 1/2.</text>
</comment>
<keyword evidence="6" id="KW-0274">FAD</keyword>
<comment type="catalytic activity">
    <reaction evidence="9">
        <text>L-proline + a quinone = (S)-1-pyrroline-5-carboxylate + a quinol + H(+)</text>
        <dbReference type="Rhea" id="RHEA:23784"/>
        <dbReference type="ChEBI" id="CHEBI:15378"/>
        <dbReference type="ChEBI" id="CHEBI:17388"/>
        <dbReference type="ChEBI" id="CHEBI:24646"/>
        <dbReference type="ChEBI" id="CHEBI:60039"/>
        <dbReference type="ChEBI" id="CHEBI:132124"/>
        <dbReference type="EC" id="1.5.5.2"/>
    </reaction>
</comment>
<evidence type="ECO:0000256" key="9">
    <source>
        <dbReference type="ARBA" id="ARBA00048779"/>
    </source>
</evidence>
<evidence type="ECO:0000256" key="6">
    <source>
        <dbReference type="ARBA" id="ARBA00022827"/>
    </source>
</evidence>
<evidence type="ECO:0000256" key="4">
    <source>
        <dbReference type="ARBA" id="ARBA00022630"/>
    </source>
</evidence>
<keyword evidence="4" id="KW-0285">Flavoprotein</keyword>
<dbReference type="SUPFAM" id="SSF51730">
    <property type="entry name" value="FAD-linked oxidoreductase"/>
    <property type="match status" value="1"/>
</dbReference>
<dbReference type="PANTHER" id="PTHR13914:SF0">
    <property type="entry name" value="PROLINE DEHYDROGENASE 1, MITOCHONDRIAL"/>
    <property type="match status" value="1"/>
</dbReference>
<evidence type="ECO:0000256" key="3">
    <source>
        <dbReference type="ARBA" id="ARBA00012695"/>
    </source>
</evidence>
<dbReference type="InterPro" id="IPR029041">
    <property type="entry name" value="FAD-linked_oxidoreductase-like"/>
</dbReference>
<dbReference type="InterPro" id="IPR008219">
    <property type="entry name" value="PRODH_bac_arc"/>
</dbReference>
<protein>
    <recommendedName>
        <fullName evidence="3">proline dehydrogenase</fullName>
        <ecNumber evidence="3">1.5.5.2</ecNumber>
    </recommendedName>
</protein>
<accession>A0ABZ1BWQ7</accession>
<reference evidence="11 12" key="1">
    <citation type="journal article" date="2024" name="Front. Microbiol.">
        <title>Novel thermophilic genera Geochorda gen. nov. and Carboxydochorda gen. nov. from the deep terrestrial subsurface reveal the ecophysiological diversity in the class Limnochordia.</title>
        <authorList>
            <person name="Karnachuk O.V."/>
            <person name="Lukina A.P."/>
            <person name="Avakyan M.R."/>
            <person name="Kadnikov V.V."/>
            <person name="Begmatov S."/>
            <person name="Beletsky A.V."/>
            <person name="Vlasova K.G."/>
            <person name="Novikov A.A."/>
            <person name="Shcherbakova V.A."/>
            <person name="Mardanov A.V."/>
            <person name="Ravin N.V."/>
        </authorList>
    </citation>
    <scope>NUCLEOTIDE SEQUENCE [LARGE SCALE GENOMIC DNA]</scope>
    <source>
        <strain evidence="11 12">L945</strain>
    </source>
</reference>
<dbReference type="RefSeq" id="WP_324716327.1">
    <property type="nucleotide sequence ID" value="NZ_CP141615.1"/>
</dbReference>
<comment type="cofactor">
    <cofactor evidence="1">
        <name>FAD</name>
        <dbReference type="ChEBI" id="CHEBI:57692"/>
    </cofactor>
</comment>
<keyword evidence="12" id="KW-1185">Reference proteome</keyword>
<evidence type="ECO:0000256" key="7">
    <source>
        <dbReference type="ARBA" id="ARBA00023002"/>
    </source>
</evidence>
<evidence type="ECO:0000256" key="1">
    <source>
        <dbReference type="ARBA" id="ARBA00001974"/>
    </source>
</evidence>
<dbReference type="EMBL" id="CP141615">
    <property type="protein sequence ID" value="WRP17055.1"/>
    <property type="molecule type" value="Genomic_DNA"/>
</dbReference>
<proteinExistence type="predicted"/>
<dbReference type="Gene3D" id="3.20.20.220">
    <property type="match status" value="1"/>
</dbReference>
<dbReference type="PANTHER" id="PTHR13914">
    <property type="entry name" value="PROLINE OXIDASE"/>
    <property type="match status" value="1"/>
</dbReference>
<name>A0ABZ1BWQ7_9FIRM</name>
<dbReference type="InterPro" id="IPR015659">
    <property type="entry name" value="Proline_oxidase"/>
</dbReference>
<feature type="domain" description="Proline dehydrogenase" evidence="10">
    <location>
        <begin position="48"/>
        <end position="300"/>
    </location>
</feature>
<evidence type="ECO:0000256" key="5">
    <source>
        <dbReference type="ARBA" id="ARBA00022741"/>
    </source>
</evidence>
<evidence type="ECO:0000256" key="2">
    <source>
        <dbReference type="ARBA" id="ARBA00004739"/>
    </source>
</evidence>
<gene>
    <name evidence="11" type="ORF">U7230_13350</name>
</gene>